<evidence type="ECO:0008006" key="3">
    <source>
        <dbReference type="Google" id="ProtNLM"/>
    </source>
</evidence>
<comment type="caution">
    <text evidence="1">The sequence shown here is derived from an EMBL/GenBank/DDBJ whole genome shotgun (WGS) entry which is preliminary data.</text>
</comment>
<dbReference type="Gene3D" id="3.30.420.10">
    <property type="entry name" value="Ribonuclease H-like superfamily/Ribonuclease H"/>
    <property type="match status" value="1"/>
</dbReference>
<dbReference type="InterPro" id="IPR036397">
    <property type="entry name" value="RNaseH_sf"/>
</dbReference>
<dbReference type="InterPro" id="IPR001888">
    <property type="entry name" value="Transposase_1"/>
</dbReference>
<sequence>MSTEAGERSGRPKEISIERVHHIIYEYLREYYTGTKMLCPKWVQRELTFDQKQRGLDDSERCLKMIRRNKPEFLHRYMTMDETWLHHFTLKSNRQSSKWIVHDEPAPKRGKTQQSAGKVLASVFWDPHGIIFIDYLEKGRTINSDYYIALLGRLKDEIAEKGPDLKKTKVLLNQDNAPCHKSVKTMAKIHELGFELLPDPPYSSDLFPVLRSQKNARWEEIFVE</sequence>
<dbReference type="GO" id="GO:0003676">
    <property type="term" value="F:nucleic acid binding"/>
    <property type="evidence" value="ECO:0007669"/>
    <property type="project" value="InterPro"/>
</dbReference>
<keyword evidence="2" id="KW-1185">Reference proteome</keyword>
<dbReference type="InterPro" id="IPR052709">
    <property type="entry name" value="Transposase-MT_Hybrid"/>
</dbReference>
<dbReference type="OrthoDB" id="10065579at2759"/>
<evidence type="ECO:0000313" key="1">
    <source>
        <dbReference type="EMBL" id="KAF7286804.1"/>
    </source>
</evidence>
<evidence type="ECO:0000313" key="2">
    <source>
        <dbReference type="Proteomes" id="UP000625711"/>
    </source>
</evidence>
<dbReference type="EMBL" id="JAACXV010000021">
    <property type="protein sequence ID" value="KAF7286804.1"/>
    <property type="molecule type" value="Genomic_DNA"/>
</dbReference>
<protein>
    <recommendedName>
        <fullName evidence="3">Transposase</fullName>
    </recommendedName>
</protein>
<dbReference type="PANTHER" id="PTHR46060">
    <property type="entry name" value="MARINER MOS1 TRANSPOSASE-LIKE PROTEIN"/>
    <property type="match status" value="1"/>
</dbReference>
<dbReference type="AlphaFoldDB" id="A0A834IUR8"/>
<gene>
    <name evidence="1" type="ORF">GWI33_004209</name>
</gene>
<proteinExistence type="predicted"/>
<organism evidence="1 2">
    <name type="scientific">Rhynchophorus ferrugineus</name>
    <name type="common">Red palm weevil</name>
    <name type="synonym">Curculio ferrugineus</name>
    <dbReference type="NCBI Taxonomy" id="354439"/>
    <lineage>
        <taxon>Eukaryota</taxon>
        <taxon>Metazoa</taxon>
        <taxon>Ecdysozoa</taxon>
        <taxon>Arthropoda</taxon>
        <taxon>Hexapoda</taxon>
        <taxon>Insecta</taxon>
        <taxon>Pterygota</taxon>
        <taxon>Neoptera</taxon>
        <taxon>Endopterygota</taxon>
        <taxon>Coleoptera</taxon>
        <taxon>Polyphaga</taxon>
        <taxon>Cucujiformia</taxon>
        <taxon>Curculionidae</taxon>
        <taxon>Dryophthorinae</taxon>
        <taxon>Rhynchophorus</taxon>
    </lineage>
</organism>
<dbReference type="Pfam" id="PF01359">
    <property type="entry name" value="Transposase_1"/>
    <property type="match status" value="1"/>
</dbReference>
<name>A0A834IUR8_RHYFE</name>
<dbReference type="PANTHER" id="PTHR46060:SF1">
    <property type="entry name" value="MARINER MOS1 TRANSPOSASE-LIKE PROTEIN"/>
    <property type="match status" value="1"/>
</dbReference>
<dbReference type="Proteomes" id="UP000625711">
    <property type="component" value="Unassembled WGS sequence"/>
</dbReference>
<reference evidence="1" key="1">
    <citation type="submission" date="2020-08" db="EMBL/GenBank/DDBJ databases">
        <title>Genome sequencing and assembly of the red palm weevil Rhynchophorus ferrugineus.</title>
        <authorList>
            <person name="Dias G.B."/>
            <person name="Bergman C.M."/>
            <person name="Manee M."/>
        </authorList>
    </citation>
    <scope>NUCLEOTIDE SEQUENCE</scope>
    <source>
        <strain evidence="1">AA-2017</strain>
        <tissue evidence="1">Whole larva</tissue>
    </source>
</reference>
<accession>A0A834IUR8</accession>